<keyword evidence="2" id="KW-1133">Transmembrane helix</keyword>
<name>Q8QN76_ESV1K</name>
<dbReference type="KEGG" id="vg:920624"/>
<gene>
    <name evidence="3" type="primary">ORF 214</name>
</gene>
<dbReference type="Proteomes" id="UP000000864">
    <property type="component" value="Segment"/>
</dbReference>
<evidence type="ECO:0000313" key="4">
    <source>
        <dbReference type="Proteomes" id="UP000000864"/>
    </source>
</evidence>
<feature type="transmembrane region" description="Helical" evidence="2">
    <location>
        <begin position="65"/>
        <end position="84"/>
    </location>
</feature>
<evidence type="ECO:0000256" key="2">
    <source>
        <dbReference type="SAM" id="Phobius"/>
    </source>
</evidence>
<proteinExistence type="predicted"/>
<keyword evidence="4" id="KW-1185">Reference proteome</keyword>
<keyword evidence="2" id="KW-0472">Membrane</keyword>
<reference evidence="3 4" key="3">
    <citation type="journal article" date="2000" name="Virology">
        <title>Characterization and immunolocalization of major structural proteins in the brown algal virus EsV-1.</title>
        <authorList>
            <person name="Delaroque N."/>
            <person name="Wolf S."/>
            <person name="Muller D.G."/>
            <person name="Knippers R."/>
        </authorList>
    </citation>
    <scope>NUCLEOTIDE SEQUENCE [LARGE SCALE GENOMIC DNA]</scope>
    <source>
        <strain evidence="4">Isolate New Zealand/Kaikoura/1988</strain>
    </source>
</reference>
<evidence type="ECO:0000313" key="3">
    <source>
        <dbReference type="EMBL" id="AAK14628.1"/>
    </source>
</evidence>
<keyword evidence="2" id="KW-0812">Transmembrane</keyword>
<accession>Q8QN76</accession>
<organismHost>
    <name type="scientific">Ectocarpus siliculosus</name>
    <name type="common">Brown alga</name>
    <name type="synonym">Conferva siliculosa</name>
    <dbReference type="NCBI Taxonomy" id="2880"/>
</organismHost>
<reference evidence="3 4" key="1">
    <citation type="journal article" date="1995" name="Virology">
        <title>Coat protein of the Ectocarpus siliculosus virus.</title>
        <authorList>
            <person name="Klein M."/>
            <person name="Lanka S.T."/>
            <person name="Knippers R."/>
            <person name="Muller D.G."/>
        </authorList>
    </citation>
    <scope>NUCLEOTIDE SEQUENCE [LARGE SCALE GENOMIC DNA]</scope>
    <source>
        <strain evidence="4">Isolate New Zealand/Kaikoura/1988</strain>
    </source>
</reference>
<dbReference type="EMBL" id="AF204951">
    <property type="protein sequence ID" value="AAK14628.1"/>
    <property type="molecule type" value="Genomic_DNA"/>
</dbReference>
<feature type="region of interest" description="Disordered" evidence="1">
    <location>
        <begin position="1"/>
        <end position="46"/>
    </location>
</feature>
<reference evidence="3 4" key="2">
    <citation type="journal article" date="1998" name="Adv. Virus Res.">
        <title>Viruses in marine brown algae.</title>
        <authorList>
            <person name="Muller D.G."/>
            <person name="Kapp M."/>
            <person name="Knippers R."/>
        </authorList>
    </citation>
    <scope>NUCLEOTIDE SEQUENCE [LARGE SCALE GENOMIC DNA]</scope>
    <source>
        <strain evidence="4">Isolate New Zealand/Kaikoura/1988</strain>
    </source>
</reference>
<sequence length="86" mass="9095">MFVAPAEQGAPADAPTTEQREASGGIDAAAETGGDDGLDTTDRGNGWYVVGKSRRTTTGSEVRTHWAPIFLLLLEGSVAVFMVWRA</sequence>
<evidence type="ECO:0000256" key="1">
    <source>
        <dbReference type="SAM" id="MobiDB-lite"/>
    </source>
</evidence>
<reference evidence="3 4" key="4">
    <citation type="journal article" date="2000" name="Virology">
        <title>The brown algal virus EsV-1 particle contains a putative hybrid histidine kinase.</title>
        <authorList>
            <person name="Delaroque N."/>
            <person name="Wolf S."/>
            <person name="Muller D.G."/>
            <person name="Knippers R."/>
        </authorList>
    </citation>
    <scope>NUCLEOTIDE SEQUENCE [LARGE SCALE GENOMIC DNA]</scope>
    <source>
        <strain evidence="4">Isolate New Zealand/Kaikoura/1988</strain>
    </source>
</reference>
<protein>
    <submittedName>
        <fullName evidence="3">EsV-1-214</fullName>
    </submittedName>
</protein>
<organism evidence="3 4">
    <name type="scientific">Ectocarpus siliculosus virus 1 (isolate New Zealand/Kaikoura/1988)</name>
    <name type="common">EsV-1</name>
    <dbReference type="NCBI Taxonomy" id="654926"/>
    <lineage>
        <taxon>Viruses</taxon>
        <taxon>Varidnaviria</taxon>
        <taxon>Bamfordvirae</taxon>
        <taxon>Nucleocytoviricota</taxon>
        <taxon>Megaviricetes</taxon>
        <taxon>Algavirales</taxon>
        <taxon>Phycodnaviridae</taxon>
        <taxon>Phaeovirus</taxon>
        <taxon>Phaeovirus unasiliculosus</taxon>
        <taxon>Ectocarpus siliculosus virus 1</taxon>
    </lineage>
</organism>